<evidence type="ECO:0000313" key="3">
    <source>
        <dbReference type="Proteomes" id="UP000289738"/>
    </source>
</evidence>
<dbReference type="Proteomes" id="UP000289738">
    <property type="component" value="Chromosome B10"/>
</dbReference>
<accession>A0A444X4N8</accession>
<dbReference type="Pfam" id="PF10551">
    <property type="entry name" value="MULE"/>
    <property type="match status" value="1"/>
</dbReference>
<dbReference type="InterPro" id="IPR018289">
    <property type="entry name" value="MULE_transposase_dom"/>
</dbReference>
<reference evidence="2 3" key="1">
    <citation type="submission" date="2019-01" db="EMBL/GenBank/DDBJ databases">
        <title>Sequencing of cultivated peanut Arachis hypogaea provides insights into genome evolution and oil improvement.</title>
        <authorList>
            <person name="Chen X."/>
        </authorList>
    </citation>
    <scope>NUCLEOTIDE SEQUENCE [LARGE SCALE GENOMIC DNA]</scope>
    <source>
        <strain evidence="3">cv. Fuhuasheng</strain>
        <tissue evidence="2">Leaves</tissue>
    </source>
</reference>
<feature type="domain" description="MULE transposase" evidence="1">
    <location>
        <begin position="238"/>
        <end position="282"/>
    </location>
</feature>
<organism evidence="2 3">
    <name type="scientific">Arachis hypogaea</name>
    <name type="common">Peanut</name>
    <dbReference type="NCBI Taxonomy" id="3818"/>
    <lineage>
        <taxon>Eukaryota</taxon>
        <taxon>Viridiplantae</taxon>
        <taxon>Streptophyta</taxon>
        <taxon>Embryophyta</taxon>
        <taxon>Tracheophyta</taxon>
        <taxon>Spermatophyta</taxon>
        <taxon>Magnoliopsida</taxon>
        <taxon>eudicotyledons</taxon>
        <taxon>Gunneridae</taxon>
        <taxon>Pentapetalae</taxon>
        <taxon>rosids</taxon>
        <taxon>fabids</taxon>
        <taxon>Fabales</taxon>
        <taxon>Fabaceae</taxon>
        <taxon>Papilionoideae</taxon>
        <taxon>50 kb inversion clade</taxon>
        <taxon>dalbergioids sensu lato</taxon>
        <taxon>Dalbergieae</taxon>
        <taxon>Pterocarpus clade</taxon>
        <taxon>Arachis</taxon>
    </lineage>
</organism>
<keyword evidence="3" id="KW-1185">Reference proteome</keyword>
<dbReference type="AlphaFoldDB" id="A0A444X4N8"/>
<dbReference type="PANTHER" id="PTHR47718">
    <property type="entry name" value="OS01G0519700 PROTEIN"/>
    <property type="match status" value="1"/>
</dbReference>
<proteinExistence type="predicted"/>
<evidence type="ECO:0000259" key="1">
    <source>
        <dbReference type="Pfam" id="PF10551"/>
    </source>
</evidence>
<sequence>MIRSSPLSLDVTAAVSHRHLDRRSVRASAPLLSRRRFSLISEPLLFLPKKWAAELHAIPEIEDTRTKEAKRNKLRRYAAARRTRNTVDSSGDSTSKTELLAEDGMYDMGVEADEASVQVKGTTSRSPDQLIELEGVTVDDVHQMEFNTPEKASDFYNNYSRLKGLASRQQKKIRNSTGQIVGYTFPHLAGFNKVPFTKQVMYNDVRKQRELQGRDVNVAIRFLEGIAGVDGRMFWWYKFLDCMQGKLPISMITDGDPSMRIAIQVVFLQDHHRLCTWHLLRNATQNIRDLRFTQLLRHCMLADMETEEFKTHWQSMVDKCGIFNVEIFESKVTDQCHVYRIKKYRRLDMTWIVVWKPVTNNFRFTCMRMASFGFPCVHILAVYVRLHLGALPDSLVLRRWAKIAKLTIISNACGEETIDHAATYRTRLGAFSQICKRLERVACTSDEDFKQYSKKLQSDAIVLEIKYGLRSAEPIVTNKLVRQGIKDPARVGTKGTR</sequence>
<name>A0A444X4N8_ARAHY</name>
<dbReference type="PANTHER" id="PTHR47718:SF17">
    <property type="entry name" value="PROTEIN FAR1-RELATED SEQUENCE 5-LIKE"/>
    <property type="match status" value="1"/>
</dbReference>
<protein>
    <recommendedName>
        <fullName evidence="1">MULE transposase domain-containing protein</fullName>
    </recommendedName>
</protein>
<gene>
    <name evidence="2" type="ORF">Ahy_B10g104056</name>
</gene>
<dbReference type="EMBL" id="SDMP01000020">
    <property type="protein sequence ID" value="RYQ84619.1"/>
    <property type="molecule type" value="Genomic_DNA"/>
</dbReference>
<comment type="caution">
    <text evidence="2">The sequence shown here is derived from an EMBL/GenBank/DDBJ whole genome shotgun (WGS) entry which is preliminary data.</text>
</comment>
<evidence type="ECO:0000313" key="2">
    <source>
        <dbReference type="EMBL" id="RYQ84619.1"/>
    </source>
</evidence>